<evidence type="ECO:0000313" key="6">
    <source>
        <dbReference type="Proteomes" id="UP000292087"/>
    </source>
</evidence>
<feature type="compositionally biased region" description="Pro residues" evidence="2">
    <location>
        <begin position="460"/>
        <end position="469"/>
    </location>
</feature>
<dbReference type="EMBL" id="SHMB01000002">
    <property type="protein sequence ID" value="TAA31344.1"/>
    <property type="molecule type" value="Genomic_DNA"/>
</dbReference>
<comment type="caution">
    <text evidence="4">The sequence shown here is derived from an EMBL/GenBank/DDBJ whole genome shotgun (WGS) entry which is preliminary data.</text>
</comment>
<gene>
    <name evidence="4" type="ORF">EA656_18730</name>
    <name evidence="3" type="ORF">EA661_07155</name>
</gene>
<evidence type="ECO:0000313" key="3">
    <source>
        <dbReference type="EMBL" id="TAA31344.1"/>
    </source>
</evidence>
<keyword evidence="1" id="KW-0175">Coiled coil</keyword>
<dbReference type="Proteomes" id="UP000291286">
    <property type="component" value="Unassembled WGS sequence"/>
</dbReference>
<feature type="coiled-coil region" evidence="1">
    <location>
        <begin position="352"/>
        <end position="379"/>
    </location>
</feature>
<dbReference type="AlphaFoldDB" id="A0A4Q8LMK9"/>
<feature type="region of interest" description="Disordered" evidence="2">
    <location>
        <begin position="547"/>
        <end position="590"/>
    </location>
</feature>
<organism evidence="4 6">
    <name type="scientific">Pseudoxanthomonas winnipegensis</name>
    <dbReference type="NCBI Taxonomy" id="2480810"/>
    <lineage>
        <taxon>Bacteria</taxon>
        <taxon>Pseudomonadati</taxon>
        <taxon>Pseudomonadota</taxon>
        <taxon>Gammaproteobacteria</taxon>
        <taxon>Lysobacterales</taxon>
        <taxon>Lysobacteraceae</taxon>
        <taxon>Pseudoxanthomonas</taxon>
    </lineage>
</organism>
<reference evidence="5 6" key="1">
    <citation type="submission" date="2019-02" db="EMBL/GenBank/DDBJ databases">
        <title>WGS of Pseudoxanthomonas species novum from clinical isolates.</title>
        <authorList>
            <person name="Bernier A.-M."/>
            <person name="Bernard K."/>
            <person name="Vachon A."/>
        </authorList>
    </citation>
    <scope>NUCLEOTIDE SEQUENCE [LARGE SCALE GENOMIC DNA]</scope>
    <source>
        <strain evidence="4 6">NML140781</strain>
        <strain evidence="3 5">NML171202</strain>
    </source>
</reference>
<accession>A0A4Q8LMK9</accession>
<dbReference type="EMBL" id="SHMF01000006">
    <property type="protein sequence ID" value="TAA31855.1"/>
    <property type="molecule type" value="Genomic_DNA"/>
</dbReference>
<evidence type="ECO:0000256" key="1">
    <source>
        <dbReference type="SAM" id="Coils"/>
    </source>
</evidence>
<protein>
    <submittedName>
        <fullName evidence="4">Uncharacterized protein</fullName>
    </submittedName>
</protein>
<sequence>MDESSTPPVSAVRTDPAPAAITGKLDGRLTEHGAQAEGQLRAGGEHLKAGLDARVEGAITHAEGQVRYTLEGRLSGFVQGNAAARGLGVDARVQEGGTVRFEAAVPERAAREIDPRSINPFDPASMPAGTRISMDAAHTGSVEVGTRLRQLATRDRVGQEQGVQVSIEALEGQRVRVVAGPREAVEAYHGVGLKLGPASAMLGREDHVSGGTLHTAQFDLSNPQGRQAYDAFMRSGVMPERDAPGLSEVSTVSRLDLRSEGKVDLGLGARSTSLSTGVNSGQAVRTVHGDGSAEVSRTLRYREHDVSLRIDQSFAADGTPGERSYRYRFTPDATQAGQLNAVYGREGATPFKAGQEATLRFTEQEMAGLQAQTQCANQNIARTGGNDVIRLLAEPMPQGGQRTPERFAVDLIHNPSTLAGLPSTLYTVALRSGEEARGRPLSFSPLPGQLEGAAVQAPRAPAPGAPSPAAPKVDFNTAAASPPQLGHAGHPDTPLFAAIRDRAPAGVSEDHLARATLLARQEGITVERLRQVGVHDQTLWLAGDQPGQRAGVDLRHPAPQAQQTGAQLLTMPQPQDPAQQQERQATMARG</sequence>
<evidence type="ECO:0000313" key="4">
    <source>
        <dbReference type="EMBL" id="TAA31855.1"/>
    </source>
</evidence>
<accession>A0A4Q8LLD5</accession>
<dbReference type="Proteomes" id="UP000292087">
    <property type="component" value="Unassembled WGS sequence"/>
</dbReference>
<feature type="region of interest" description="Disordered" evidence="2">
    <location>
        <begin position="1"/>
        <end position="20"/>
    </location>
</feature>
<feature type="compositionally biased region" description="Low complexity" evidence="2">
    <location>
        <begin position="572"/>
        <end position="584"/>
    </location>
</feature>
<name>A0A4Q8LMK9_9GAMM</name>
<evidence type="ECO:0000256" key="2">
    <source>
        <dbReference type="SAM" id="MobiDB-lite"/>
    </source>
</evidence>
<dbReference type="RefSeq" id="WP_130517158.1">
    <property type="nucleotide sequence ID" value="NZ_SHLZ01000007.1"/>
</dbReference>
<feature type="region of interest" description="Disordered" evidence="2">
    <location>
        <begin position="438"/>
        <end position="494"/>
    </location>
</feature>
<evidence type="ECO:0000313" key="5">
    <source>
        <dbReference type="Proteomes" id="UP000291286"/>
    </source>
</evidence>
<proteinExistence type="predicted"/>